<evidence type="ECO:0000259" key="2">
    <source>
        <dbReference type="SMART" id="SM00507"/>
    </source>
</evidence>
<evidence type="ECO:0000256" key="1">
    <source>
        <dbReference type="SAM" id="MobiDB-lite"/>
    </source>
</evidence>
<dbReference type="GO" id="GO:0005524">
    <property type="term" value="F:ATP binding"/>
    <property type="evidence" value="ECO:0007669"/>
    <property type="project" value="InterPro"/>
</dbReference>
<keyword evidence="4" id="KW-1185">Reference proteome</keyword>
<dbReference type="InterPro" id="IPR011114">
    <property type="entry name" value="RuvA_C"/>
</dbReference>
<dbReference type="SMART" id="SM00507">
    <property type="entry name" value="HNHc"/>
    <property type="match status" value="1"/>
</dbReference>
<dbReference type="Proteomes" id="UP000064967">
    <property type="component" value="Chromosome"/>
</dbReference>
<feature type="region of interest" description="Disordered" evidence="1">
    <location>
        <begin position="345"/>
        <end position="389"/>
    </location>
</feature>
<feature type="compositionally biased region" description="Polar residues" evidence="1">
    <location>
        <begin position="185"/>
        <end position="194"/>
    </location>
</feature>
<sequence>MAERVCGKVCSGGEPTETTPRLLAELSNEEILVALKSFVGAERQSLARVIVYLVEIEERRIHLELGSSSMFDFCTRRLGFSEGEAFRRLTAARLARRLPVLLDAIASGRIHLSSLVLLRDVLTEANVDAIVAAASGKTKREVEELVARMAPKPDVRASIRKLPERRSSSSAASSQESFTTASQSPPTSRVSPSQLQAIAERRYKVQLTANETLRDKLELARALMSHRNPNGDLAVIVERAVELLIEKLSKEKLGTTSRARLRKSSAKHGYVTRAARREAFARDGMQCSFVGENGQRCSARSFLELDHVTPRALGGSGEAENLRVFCRAHNHDAAERVFGRAHVEARIRTSRKRSSRAPDRSAPSAGPPNFSQRKYERERGASSTASSSAPAFGGLALEASHGALAPEHARDNTVRKQVRTALLTLGFRGAEADRALLMIDREECEEAWRRPIETLVREALGILT</sequence>
<protein>
    <recommendedName>
        <fullName evidence="2">HNH nuclease domain-containing protein</fullName>
    </recommendedName>
</protein>
<feature type="domain" description="HNH nuclease" evidence="2">
    <location>
        <begin position="274"/>
        <end position="331"/>
    </location>
</feature>
<dbReference type="KEGG" id="llu:AKJ09_05818"/>
<name>A0A0K1Q177_9BACT</name>
<dbReference type="CDD" id="cd00085">
    <property type="entry name" value="HNHc"/>
    <property type="match status" value="1"/>
</dbReference>
<dbReference type="AlphaFoldDB" id="A0A0K1Q177"/>
<dbReference type="Gene3D" id="1.10.30.50">
    <property type="match status" value="1"/>
</dbReference>
<organism evidence="3 4">
    <name type="scientific">Labilithrix luteola</name>
    <dbReference type="NCBI Taxonomy" id="1391654"/>
    <lineage>
        <taxon>Bacteria</taxon>
        <taxon>Pseudomonadati</taxon>
        <taxon>Myxococcota</taxon>
        <taxon>Polyangia</taxon>
        <taxon>Polyangiales</taxon>
        <taxon>Labilitrichaceae</taxon>
        <taxon>Labilithrix</taxon>
    </lineage>
</organism>
<dbReference type="GO" id="GO:0009379">
    <property type="term" value="C:Holliday junction helicase complex"/>
    <property type="evidence" value="ECO:0007669"/>
    <property type="project" value="InterPro"/>
</dbReference>
<gene>
    <name evidence="3" type="ORF">AKJ09_05818</name>
</gene>
<dbReference type="GO" id="GO:0009378">
    <property type="term" value="F:four-way junction helicase activity"/>
    <property type="evidence" value="ECO:0007669"/>
    <property type="project" value="InterPro"/>
</dbReference>
<dbReference type="EMBL" id="CP012333">
    <property type="protein sequence ID" value="AKU99154.1"/>
    <property type="molecule type" value="Genomic_DNA"/>
</dbReference>
<reference evidence="3 4" key="1">
    <citation type="submission" date="2015-08" db="EMBL/GenBank/DDBJ databases">
        <authorList>
            <person name="Babu N.S."/>
            <person name="Beckwith C.J."/>
            <person name="Beseler K.G."/>
            <person name="Brison A."/>
            <person name="Carone J.V."/>
            <person name="Caskin T.P."/>
            <person name="Diamond M."/>
            <person name="Durham M.E."/>
            <person name="Foxe J.M."/>
            <person name="Go M."/>
            <person name="Henderson B.A."/>
            <person name="Jones I.B."/>
            <person name="McGettigan J.A."/>
            <person name="Micheletti S.J."/>
            <person name="Nasrallah M.E."/>
            <person name="Ortiz D."/>
            <person name="Piller C.R."/>
            <person name="Privatt S.R."/>
            <person name="Schneider S.L."/>
            <person name="Sharp S."/>
            <person name="Smith T.C."/>
            <person name="Stanton J.D."/>
            <person name="Ullery H.E."/>
            <person name="Wilson R.J."/>
            <person name="Serrano M.G."/>
            <person name="Buck G."/>
            <person name="Lee V."/>
            <person name="Wang Y."/>
            <person name="Carvalho R."/>
            <person name="Voegtly L."/>
            <person name="Shi R."/>
            <person name="Duckworth R."/>
            <person name="Johnson A."/>
            <person name="Loviza R."/>
            <person name="Walstead R."/>
            <person name="Shah Z."/>
            <person name="Kiflezghi M."/>
            <person name="Wade K."/>
            <person name="Ball S.L."/>
            <person name="Bradley K.W."/>
            <person name="Asai D.J."/>
            <person name="Bowman C.A."/>
            <person name="Russell D.A."/>
            <person name="Pope W.H."/>
            <person name="Jacobs-Sera D."/>
            <person name="Hendrix R.W."/>
            <person name="Hatfull G.F."/>
        </authorList>
    </citation>
    <scope>NUCLEOTIDE SEQUENCE [LARGE SCALE GENOMIC DNA]</scope>
    <source>
        <strain evidence="3 4">DSM 27648</strain>
    </source>
</reference>
<dbReference type="GO" id="GO:0006310">
    <property type="term" value="P:DNA recombination"/>
    <property type="evidence" value="ECO:0007669"/>
    <property type="project" value="InterPro"/>
</dbReference>
<feature type="compositionally biased region" description="Basic and acidic residues" evidence="1">
    <location>
        <begin position="156"/>
        <end position="167"/>
    </location>
</feature>
<dbReference type="CDD" id="cd14332">
    <property type="entry name" value="UBA_RuvA_C"/>
    <property type="match status" value="1"/>
</dbReference>
<evidence type="ECO:0000313" key="3">
    <source>
        <dbReference type="EMBL" id="AKU99154.1"/>
    </source>
</evidence>
<dbReference type="GO" id="GO:0006281">
    <property type="term" value="P:DNA repair"/>
    <property type="evidence" value="ECO:0007669"/>
    <property type="project" value="InterPro"/>
</dbReference>
<feature type="region of interest" description="Disordered" evidence="1">
    <location>
        <begin position="156"/>
        <end position="194"/>
    </location>
</feature>
<dbReference type="InterPro" id="IPR003615">
    <property type="entry name" value="HNH_nuc"/>
</dbReference>
<accession>A0A0K1Q177</accession>
<feature type="compositionally biased region" description="Low complexity" evidence="1">
    <location>
        <begin position="168"/>
        <end position="184"/>
    </location>
</feature>
<proteinExistence type="predicted"/>
<evidence type="ECO:0000313" key="4">
    <source>
        <dbReference type="Proteomes" id="UP000064967"/>
    </source>
</evidence>